<accession>A0A6G7SJS7</accession>
<feature type="chain" id="PRO_5026031762" evidence="2">
    <location>
        <begin position="20"/>
        <end position="556"/>
    </location>
</feature>
<evidence type="ECO:0000313" key="4">
    <source>
        <dbReference type="EMBL" id="QIK02106.1"/>
    </source>
</evidence>
<evidence type="ECO:0000256" key="1">
    <source>
        <dbReference type="ARBA" id="ARBA00023180"/>
    </source>
</evidence>
<dbReference type="InterPro" id="IPR019819">
    <property type="entry name" value="Carboxylesterase_B_CS"/>
</dbReference>
<sequence length="556" mass="62328">MKEAFIIVYISLCLTHTLSCKFGERYLVSTKNGIVEGAKEFAVPTGKVYYRYSGIPFAKPPVGELRFEPPQPVEKWPFILDATEEQPICLQSVETTVKTEKILGSEDCLYLNIYTPVPPGQTKDLAVMVWIYGGGFFEGDITREIYGPDYLMNEDVIVVPIAYRLGIFGFFSTGDLQSPGNNGLKDLILGLQWVKNNIESFGGDPNRITIFSESAGAVATSILTQTPLTKGLYNRAIMQSGLSHVIWAFSKKSAAVNDKTAELLGLTYSSSADLKHKLKLVPSRDLFAMSTLAANLVYGERPFGGLATAPVIEPKHPNAVVTRDEFDVLKSGDFNLTPLLIGFTSLETVDYPLNALFTAYLTNANLESSYLVPENFNIKDPKVKKHVGDLIKKRYFGSVNAKIFGDRQLIPFAADVFFYVTILEAVSLYAKHTNVSLYEFSYLGVRGNPLRSYNWGVGHGEELNYLFYRETSPKVSNLTDVRVTRTLTRLWANFAKEGNPTPRPDPLLQNVRWPTVGKDRTYLDINEHLVVKQDPHGDDYRFWSYLFSKYRLPNDA</sequence>
<evidence type="ECO:0000259" key="3">
    <source>
        <dbReference type="Pfam" id="PF00135"/>
    </source>
</evidence>
<dbReference type="InterPro" id="IPR002018">
    <property type="entry name" value="CarbesteraseB"/>
</dbReference>
<dbReference type="EMBL" id="MN256343">
    <property type="protein sequence ID" value="QIK02106.1"/>
    <property type="molecule type" value="mRNA"/>
</dbReference>
<dbReference type="PANTHER" id="PTHR11559">
    <property type="entry name" value="CARBOXYLESTERASE"/>
    <property type="match status" value="1"/>
</dbReference>
<keyword evidence="1" id="KW-0325">Glycoprotein</keyword>
<organism evidence="4">
    <name type="scientific">Holotrichia parallela</name>
    <name type="common">Dark black chafer beetle</name>
    <name type="synonym">Pedinotrichia parallela</name>
    <dbReference type="NCBI Taxonomy" id="93412"/>
    <lineage>
        <taxon>Eukaryota</taxon>
        <taxon>Metazoa</taxon>
        <taxon>Ecdysozoa</taxon>
        <taxon>Arthropoda</taxon>
        <taxon>Hexapoda</taxon>
        <taxon>Insecta</taxon>
        <taxon>Pterygota</taxon>
        <taxon>Neoptera</taxon>
        <taxon>Endopterygota</taxon>
        <taxon>Coleoptera</taxon>
        <taxon>Polyphaga</taxon>
        <taxon>Scarabaeiformia</taxon>
        <taxon>Scarabaeidae</taxon>
        <taxon>Melolonthinae</taxon>
        <taxon>Holotrichia</taxon>
    </lineage>
</organism>
<dbReference type="Gene3D" id="3.40.50.1820">
    <property type="entry name" value="alpha/beta hydrolase"/>
    <property type="match status" value="1"/>
</dbReference>
<feature type="domain" description="Carboxylesterase type B" evidence="3">
    <location>
        <begin position="27"/>
        <end position="543"/>
    </location>
</feature>
<dbReference type="InterPro" id="IPR050309">
    <property type="entry name" value="Type-B_Carboxylest/Lipase"/>
</dbReference>
<keyword evidence="2" id="KW-0732">Signal</keyword>
<name>A0A6G7SJS7_HOLPA</name>
<dbReference type="AlphaFoldDB" id="A0A6G7SJS7"/>
<proteinExistence type="evidence at transcript level"/>
<dbReference type="SUPFAM" id="SSF53474">
    <property type="entry name" value="alpha/beta-Hydrolases"/>
    <property type="match status" value="1"/>
</dbReference>
<dbReference type="PROSITE" id="PS00941">
    <property type="entry name" value="CARBOXYLESTERASE_B_2"/>
    <property type="match status" value="1"/>
</dbReference>
<dbReference type="Pfam" id="PF00135">
    <property type="entry name" value="COesterase"/>
    <property type="match status" value="1"/>
</dbReference>
<dbReference type="InterPro" id="IPR029058">
    <property type="entry name" value="AB_hydrolase_fold"/>
</dbReference>
<protein>
    <submittedName>
        <fullName evidence="4">Carboxylesterase 5</fullName>
    </submittedName>
</protein>
<reference evidence="4" key="1">
    <citation type="submission" date="2019-08" db="EMBL/GenBank/DDBJ databases">
        <authorList>
            <person name="Yi J."/>
            <person name="Wang S."/>
            <person name="Xi J."/>
        </authorList>
    </citation>
    <scope>NUCLEOTIDE SEQUENCE</scope>
</reference>
<feature type="signal peptide" evidence="2">
    <location>
        <begin position="1"/>
        <end position="19"/>
    </location>
</feature>
<evidence type="ECO:0000256" key="2">
    <source>
        <dbReference type="SAM" id="SignalP"/>
    </source>
</evidence>